<dbReference type="SUPFAM" id="SSF51695">
    <property type="entry name" value="PLC-like phosphodiesterases"/>
    <property type="match status" value="1"/>
</dbReference>
<keyword evidence="4" id="KW-1185">Reference proteome</keyword>
<reference evidence="3 4" key="1">
    <citation type="submission" date="2019-05" db="EMBL/GenBank/DDBJ databases">
        <title>Whole genome sequence analysis of Cupriavidus campinensis S14E4C strain.</title>
        <authorList>
            <person name="Abbaszade G."/>
            <person name="Szabo A."/>
            <person name="Toumi M."/>
            <person name="Toth E."/>
        </authorList>
    </citation>
    <scope>NUCLEOTIDE SEQUENCE [LARGE SCALE GENOMIC DNA]</scope>
    <source>
        <strain evidence="3 4">S14E4C</strain>
    </source>
</reference>
<dbReference type="Proteomes" id="UP000318943">
    <property type="component" value="Unassembled WGS sequence"/>
</dbReference>
<dbReference type="Gene3D" id="3.20.20.190">
    <property type="entry name" value="Phosphatidylinositol (PI) phosphodiesterase"/>
    <property type="match status" value="1"/>
</dbReference>
<sequence length="308" mass="32329">MKVSTCRTAAVLAAASLLAACPSAGPVAGPQRPWIIAHRGGTADAPENTLAAIRSALSHGVDMIWLSVQLSRDGVPVLYRPADLSALTDGQGTVADTPLEALRRLNAGWRYTDPASGTQPYRTHPEPLPTLAEALAAIPPAVPVILDMKAVPAAPQAAAVAAVLAEQGAWGRVTLYSTDAAYQQAFAAWPEARVFESRDATRGRLVNVALADRCDPPQAPGTWAGFEMRRNVEVVESFTMGKAGSPARAALWTARSVACFRQGAGARMVAFGVNDAATFDEAVRLGMDAVMVDSPRQMAPLRAHGGSR</sequence>
<evidence type="ECO:0000256" key="1">
    <source>
        <dbReference type="SAM" id="SignalP"/>
    </source>
</evidence>
<name>A0ABY3EH22_9BURK</name>
<evidence type="ECO:0000259" key="2">
    <source>
        <dbReference type="PROSITE" id="PS51704"/>
    </source>
</evidence>
<keyword evidence="1" id="KW-0732">Signal</keyword>
<feature type="domain" description="GP-PDE" evidence="2">
    <location>
        <begin position="33"/>
        <end position="302"/>
    </location>
</feature>
<dbReference type="PANTHER" id="PTHR46211:SF10">
    <property type="entry name" value="EXPORTED PROTEIN"/>
    <property type="match status" value="1"/>
</dbReference>
<dbReference type="Pfam" id="PF03009">
    <property type="entry name" value="GDPD"/>
    <property type="match status" value="1"/>
</dbReference>
<dbReference type="PANTHER" id="PTHR46211">
    <property type="entry name" value="GLYCEROPHOSPHORYL DIESTER PHOSPHODIESTERASE"/>
    <property type="match status" value="1"/>
</dbReference>
<dbReference type="PROSITE" id="PS51704">
    <property type="entry name" value="GP_PDE"/>
    <property type="match status" value="1"/>
</dbReference>
<dbReference type="PROSITE" id="PS51257">
    <property type="entry name" value="PROKAR_LIPOPROTEIN"/>
    <property type="match status" value="1"/>
</dbReference>
<comment type="caution">
    <text evidence="3">The sequence shown here is derived from an EMBL/GenBank/DDBJ whole genome shotgun (WGS) entry which is preliminary data.</text>
</comment>
<feature type="signal peptide" evidence="1">
    <location>
        <begin position="1"/>
        <end position="19"/>
    </location>
</feature>
<dbReference type="EMBL" id="VCIZ01000018">
    <property type="protein sequence ID" value="TSP10144.1"/>
    <property type="molecule type" value="Genomic_DNA"/>
</dbReference>
<dbReference type="InterPro" id="IPR030395">
    <property type="entry name" value="GP_PDE_dom"/>
</dbReference>
<proteinExistence type="predicted"/>
<evidence type="ECO:0000313" key="4">
    <source>
        <dbReference type="Proteomes" id="UP000318943"/>
    </source>
</evidence>
<protein>
    <submittedName>
        <fullName evidence="3">Glycerophosphodiester phosphodiesterase</fullName>
    </submittedName>
</protein>
<feature type="chain" id="PRO_5045424922" evidence="1">
    <location>
        <begin position="20"/>
        <end position="308"/>
    </location>
</feature>
<gene>
    <name evidence="3" type="ORF">FGG12_24195</name>
</gene>
<evidence type="ECO:0000313" key="3">
    <source>
        <dbReference type="EMBL" id="TSP10144.1"/>
    </source>
</evidence>
<dbReference type="InterPro" id="IPR017946">
    <property type="entry name" value="PLC-like_Pdiesterase_TIM-brl"/>
</dbReference>
<organism evidence="3 4">
    <name type="scientific">Cupriavidus campinensis</name>
    <dbReference type="NCBI Taxonomy" id="151783"/>
    <lineage>
        <taxon>Bacteria</taxon>
        <taxon>Pseudomonadati</taxon>
        <taxon>Pseudomonadota</taxon>
        <taxon>Betaproteobacteria</taxon>
        <taxon>Burkholderiales</taxon>
        <taxon>Burkholderiaceae</taxon>
        <taxon>Cupriavidus</taxon>
    </lineage>
</organism>
<accession>A0ABY3EH22</accession>